<dbReference type="EMBL" id="PQXI01000256">
    <property type="protein sequence ID" value="TGO20910.1"/>
    <property type="molecule type" value="Genomic_DNA"/>
</dbReference>
<keyword evidence="3" id="KW-1185">Reference proteome</keyword>
<organism evidence="2 3">
    <name type="scientific">Botrytis paeoniae</name>
    <dbReference type="NCBI Taxonomy" id="278948"/>
    <lineage>
        <taxon>Eukaryota</taxon>
        <taxon>Fungi</taxon>
        <taxon>Dikarya</taxon>
        <taxon>Ascomycota</taxon>
        <taxon>Pezizomycotina</taxon>
        <taxon>Leotiomycetes</taxon>
        <taxon>Helotiales</taxon>
        <taxon>Sclerotiniaceae</taxon>
        <taxon>Botrytis</taxon>
    </lineage>
</organism>
<gene>
    <name evidence="2" type="ORF">BPAE_0257g00150</name>
</gene>
<dbReference type="AlphaFoldDB" id="A0A4Z1FBQ4"/>
<evidence type="ECO:0000313" key="2">
    <source>
        <dbReference type="EMBL" id="TGO20910.1"/>
    </source>
</evidence>
<dbReference type="Proteomes" id="UP000297910">
    <property type="component" value="Unassembled WGS sequence"/>
</dbReference>
<protein>
    <submittedName>
        <fullName evidence="2">Uncharacterized protein</fullName>
    </submittedName>
</protein>
<accession>A0A4Z1FBQ4</accession>
<proteinExistence type="predicted"/>
<sequence>MSLLDRIRHSFKAQVKRRRQGLNESNIFGDGAPSTGGVQERTSIPFETARLFETRKSECLGPHPYETLDDVNDDVDNDGDSEESCCTDFSSEKSVVRFVSDRISPGCSTALSPRLRSWSHRIQQETNFSGQCASDSQRSNDHIRLNSDSYTSAEDLEIFGSPLERSKAKESYPSSISRMRKDQIGSRMRKDVEQSTPSSRPRNLHSEDDFAANKSTRAYTLQPLLKLQEAQMPHRQQKPQHMMIPKPLYLPSENPHRQVGVYEGVLFNHASTNLNFKDNVRDSAIREIK</sequence>
<evidence type="ECO:0000256" key="1">
    <source>
        <dbReference type="SAM" id="MobiDB-lite"/>
    </source>
</evidence>
<comment type="caution">
    <text evidence="2">The sequence shown here is derived from an EMBL/GenBank/DDBJ whole genome shotgun (WGS) entry which is preliminary data.</text>
</comment>
<feature type="region of interest" description="Disordered" evidence="1">
    <location>
        <begin position="161"/>
        <end position="215"/>
    </location>
</feature>
<reference evidence="2 3" key="1">
    <citation type="submission" date="2017-12" db="EMBL/GenBank/DDBJ databases">
        <title>Comparative genomics of Botrytis spp.</title>
        <authorList>
            <person name="Valero-Jimenez C.A."/>
            <person name="Tapia P."/>
            <person name="Veloso J."/>
            <person name="Silva-Moreno E."/>
            <person name="Staats M."/>
            <person name="Valdes J.H."/>
            <person name="Van Kan J.A.L."/>
        </authorList>
    </citation>
    <scope>NUCLEOTIDE SEQUENCE [LARGE SCALE GENOMIC DNA]</scope>
    <source>
        <strain evidence="2 3">Bp0003</strain>
    </source>
</reference>
<evidence type="ECO:0000313" key="3">
    <source>
        <dbReference type="Proteomes" id="UP000297910"/>
    </source>
</evidence>
<name>A0A4Z1FBQ4_9HELO</name>
<feature type="compositionally biased region" description="Basic and acidic residues" evidence="1">
    <location>
        <begin position="179"/>
        <end position="193"/>
    </location>
</feature>